<dbReference type="EMBL" id="AXCM01000300">
    <property type="status" value="NOT_ANNOTATED_CDS"/>
    <property type="molecule type" value="Genomic_DNA"/>
</dbReference>
<organism evidence="1 2">
    <name type="scientific">Anopheles culicifacies</name>
    <dbReference type="NCBI Taxonomy" id="139723"/>
    <lineage>
        <taxon>Eukaryota</taxon>
        <taxon>Metazoa</taxon>
        <taxon>Ecdysozoa</taxon>
        <taxon>Arthropoda</taxon>
        <taxon>Hexapoda</taxon>
        <taxon>Insecta</taxon>
        <taxon>Pterygota</taxon>
        <taxon>Neoptera</taxon>
        <taxon>Endopterygota</taxon>
        <taxon>Diptera</taxon>
        <taxon>Nematocera</taxon>
        <taxon>Culicoidea</taxon>
        <taxon>Culicidae</taxon>
        <taxon>Anophelinae</taxon>
        <taxon>Anopheles</taxon>
        <taxon>culicifacies species complex</taxon>
    </lineage>
</organism>
<dbReference type="EnsemblMetazoa" id="ACUA021415-RA">
    <property type="protein sequence ID" value="ACUA021415-PA"/>
    <property type="gene ID" value="ACUA021415"/>
</dbReference>
<dbReference type="AlphaFoldDB" id="A0A182MLX3"/>
<evidence type="ECO:0000313" key="1">
    <source>
        <dbReference type="EnsemblMetazoa" id="ACUA021415-PA"/>
    </source>
</evidence>
<reference evidence="2" key="1">
    <citation type="submission" date="2013-09" db="EMBL/GenBank/DDBJ databases">
        <title>The Genome Sequence of Anopheles culicifacies species A.</title>
        <authorList>
            <consortium name="The Broad Institute Genomics Platform"/>
            <person name="Neafsey D.E."/>
            <person name="Besansky N."/>
            <person name="Howell P."/>
            <person name="Walton C."/>
            <person name="Young S.K."/>
            <person name="Zeng Q."/>
            <person name="Gargeya S."/>
            <person name="Fitzgerald M."/>
            <person name="Haas B."/>
            <person name="Abouelleil A."/>
            <person name="Allen A.W."/>
            <person name="Alvarado L."/>
            <person name="Arachchi H.M."/>
            <person name="Berlin A.M."/>
            <person name="Chapman S.B."/>
            <person name="Gainer-Dewar J."/>
            <person name="Goldberg J."/>
            <person name="Griggs A."/>
            <person name="Gujja S."/>
            <person name="Hansen M."/>
            <person name="Howarth C."/>
            <person name="Imamovic A."/>
            <person name="Ireland A."/>
            <person name="Larimer J."/>
            <person name="McCowan C."/>
            <person name="Murphy C."/>
            <person name="Pearson M."/>
            <person name="Poon T.W."/>
            <person name="Priest M."/>
            <person name="Roberts A."/>
            <person name="Saif S."/>
            <person name="Shea T."/>
            <person name="Sisk P."/>
            <person name="Sykes S."/>
            <person name="Wortman J."/>
            <person name="Nusbaum C."/>
            <person name="Birren B."/>
        </authorList>
    </citation>
    <scope>NUCLEOTIDE SEQUENCE [LARGE SCALE GENOMIC DNA]</scope>
    <source>
        <strain evidence="2">A-37</strain>
    </source>
</reference>
<evidence type="ECO:0000313" key="2">
    <source>
        <dbReference type="Proteomes" id="UP000075883"/>
    </source>
</evidence>
<proteinExistence type="predicted"/>
<protein>
    <submittedName>
        <fullName evidence="1">Uncharacterized protein</fullName>
    </submittedName>
</protein>
<sequence>MVKNGTCTTAAIWQDDDIVNLGLPVCTYFFIGTHRIANTKFANNGPENGYAAAAGAVGASMWYIQLMMVYGTYVCRKSCVHKEPIFMEPMVGSQRAMSLDGKEEDTKPLPEAYLSRWLGPLVMEWNVSAGEANSVISESSRKVHDSHGDA</sequence>
<reference evidence="1" key="2">
    <citation type="submission" date="2020-05" db="UniProtKB">
        <authorList>
            <consortium name="EnsemblMetazoa"/>
        </authorList>
    </citation>
    <scope>IDENTIFICATION</scope>
    <source>
        <strain evidence="1">A-37</strain>
    </source>
</reference>
<keyword evidence="2" id="KW-1185">Reference proteome</keyword>
<dbReference type="VEuPathDB" id="VectorBase:ACUA021415"/>
<name>A0A182MLX3_9DIPT</name>
<dbReference type="Proteomes" id="UP000075883">
    <property type="component" value="Unassembled WGS sequence"/>
</dbReference>
<accession>A0A182MLX3</accession>